<dbReference type="Proteomes" id="UP001432322">
    <property type="component" value="Unassembled WGS sequence"/>
</dbReference>
<protein>
    <submittedName>
        <fullName evidence="1">Uncharacterized protein</fullName>
    </submittedName>
</protein>
<feature type="non-terminal residue" evidence="1">
    <location>
        <position position="69"/>
    </location>
</feature>
<gene>
    <name evidence="1" type="ORF">PFISCL1PPCAC_6517</name>
</gene>
<name>A0AAV5V9I0_9BILA</name>
<evidence type="ECO:0000313" key="1">
    <source>
        <dbReference type="EMBL" id="GMT15220.1"/>
    </source>
</evidence>
<dbReference type="AlphaFoldDB" id="A0AAV5V9I0"/>
<keyword evidence="2" id="KW-1185">Reference proteome</keyword>
<reference evidence="1" key="1">
    <citation type="submission" date="2023-10" db="EMBL/GenBank/DDBJ databases">
        <title>Genome assembly of Pristionchus species.</title>
        <authorList>
            <person name="Yoshida K."/>
            <person name="Sommer R.J."/>
        </authorList>
    </citation>
    <scope>NUCLEOTIDE SEQUENCE</scope>
    <source>
        <strain evidence="1">RS5133</strain>
    </source>
</reference>
<proteinExistence type="predicted"/>
<dbReference type="EMBL" id="BTSY01000002">
    <property type="protein sequence ID" value="GMT15220.1"/>
    <property type="molecule type" value="Genomic_DNA"/>
</dbReference>
<comment type="caution">
    <text evidence="1">The sequence shown here is derived from an EMBL/GenBank/DDBJ whole genome shotgun (WGS) entry which is preliminary data.</text>
</comment>
<accession>A0AAV5V9I0</accession>
<organism evidence="1 2">
    <name type="scientific">Pristionchus fissidentatus</name>
    <dbReference type="NCBI Taxonomy" id="1538716"/>
    <lineage>
        <taxon>Eukaryota</taxon>
        <taxon>Metazoa</taxon>
        <taxon>Ecdysozoa</taxon>
        <taxon>Nematoda</taxon>
        <taxon>Chromadorea</taxon>
        <taxon>Rhabditida</taxon>
        <taxon>Rhabditina</taxon>
        <taxon>Diplogasteromorpha</taxon>
        <taxon>Diplogasteroidea</taxon>
        <taxon>Neodiplogasteridae</taxon>
        <taxon>Pristionchus</taxon>
    </lineage>
</organism>
<sequence>VNKTLLFLPCRSTLPLSSLRNSLLTKLKNPSRRCELISDLLQRLNRAEIFFTSFNKRCYNTEIRFWRVV</sequence>
<evidence type="ECO:0000313" key="2">
    <source>
        <dbReference type="Proteomes" id="UP001432322"/>
    </source>
</evidence>
<feature type="non-terminal residue" evidence="1">
    <location>
        <position position="1"/>
    </location>
</feature>